<feature type="transmembrane region" description="Helical" evidence="1">
    <location>
        <begin position="96"/>
        <end position="126"/>
    </location>
</feature>
<feature type="transmembrane region" description="Helical" evidence="1">
    <location>
        <begin position="342"/>
        <end position="362"/>
    </location>
</feature>
<name>A0A6G5QPH3_CAMRE</name>
<feature type="transmembrane region" description="Helical" evidence="1">
    <location>
        <begin position="21"/>
        <end position="43"/>
    </location>
</feature>
<organism evidence="2 3">
    <name type="scientific">Campylobacter rectus</name>
    <name type="common">Wolinella recta</name>
    <dbReference type="NCBI Taxonomy" id="203"/>
    <lineage>
        <taxon>Bacteria</taxon>
        <taxon>Pseudomonadati</taxon>
        <taxon>Campylobacterota</taxon>
        <taxon>Epsilonproteobacteria</taxon>
        <taxon>Campylobacterales</taxon>
        <taxon>Campylobacteraceae</taxon>
        <taxon>Campylobacter</taxon>
    </lineage>
</organism>
<feature type="transmembrane region" description="Helical" evidence="1">
    <location>
        <begin position="179"/>
        <end position="199"/>
    </location>
</feature>
<feature type="transmembrane region" description="Helical" evidence="1">
    <location>
        <begin position="229"/>
        <end position="248"/>
    </location>
</feature>
<sequence length="464" mass="55086">MSEPEEKIYLEERKLVRKYSPLKSALVNTLFLFVVFYASWWIFQDPRGVMRMYTPYVGYMWCRWLLVVIIWIAYIFDFWPFKREWLYNAGPAKKGIIFTVMVFFTFFVFLKIFFEFILGELAISYFSPRRLAELGITDFYALEYSAQAILMFAAIASWLSPSWVVAADNSPWQKLKQPVKGFTVFIWTFLLSMIVYFVFFHSQMGILFDPWQKYTSITPPWWHNFADTVHGNFNIAWIMCCTVMVWVYETIWERYPFSLIKTNWLRRVASFFGIIAMAFCFSFFFYYLQELIWGVHIRGDRRLFAPDWRWLHVGEIAIFWLVPVLFIKFYCNNAVNKFSKPVNILLRTIISMVAAIVLYYVYYQVSHFLLGTQKGFSHPQQFPMIPMIWFINVMLINYWFMDGWPGWKLAGKKEEAKEAGEEDDFRNKNSIKGLVVGFIIGVVIYLAVVYLAPAVGNMLTIFNK</sequence>
<evidence type="ECO:0000313" key="2">
    <source>
        <dbReference type="EMBL" id="QCD47462.1"/>
    </source>
</evidence>
<feature type="transmembrane region" description="Helical" evidence="1">
    <location>
        <begin position="268"/>
        <end position="288"/>
    </location>
</feature>
<evidence type="ECO:0000256" key="1">
    <source>
        <dbReference type="SAM" id="Phobius"/>
    </source>
</evidence>
<keyword evidence="1" id="KW-0812">Transmembrane</keyword>
<dbReference type="EMBL" id="CP012543">
    <property type="protein sequence ID" value="QCD47462.1"/>
    <property type="molecule type" value="Genomic_DNA"/>
</dbReference>
<feature type="transmembrane region" description="Helical" evidence="1">
    <location>
        <begin position="55"/>
        <end position="76"/>
    </location>
</feature>
<dbReference type="KEGG" id="crx:CRECT_1842"/>
<dbReference type="AlphaFoldDB" id="A0A6G5QPH3"/>
<evidence type="ECO:0000313" key="3">
    <source>
        <dbReference type="Proteomes" id="UP000502377"/>
    </source>
</evidence>
<dbReference type="RefSeq" id="WP_004318256.1">
    <property type="nucleotide sequence ID" value="NZ_CP012543.1"/>
</dbReference>
<accession>A0A6G5QPH3</accession>
<feature type="transmembrane region" description="Helical" evidence="1">
    <location>
        <begin position="382"/>
        <end position="400"/>
    </location>
</feature>
<proteinExistence type="predicted"/>
<dbReference type="Proteomes" id="UP000502377">
    <property type="component" value="Chromosome"/>
</dbReference>
<gene>
    <name evidence="2" type="ORF">CRECT_1842</name>
</gene>
<keyword evidence="1" id="KW-0472">Membrane</keyword>
<protein>
    <submittedName>
        <fullName evidence="2">Putative membrane protein</fullName>
    </submittedName>
</protein>
<feature type="transmembrane region" description="Helical" evidence="1">
    <location>
        <begin position="434"/>
        <end position="455"/>
    </location>
</feature>
<feature type="transmembrane region" description="Helical" evidence="1">
    <location>
        <begin position="146"/>
        <end position="167"/>
    </location>
</feature>
<reference evidence="2 3" key="1">
    <citation type="submission" date="2016-07" db="EMBL/GenBank/DDBJ databases">
        <title>Comparative genomics of the Campylobacter concisus group.</title>
        <authorList>
            <person name="Miller W.G."/>
            <person name="Yee E."/>
            <person name="Chapman M.H."/>
            <person name="Huynh S."/>
            <person name="Bono J.L."/>
            <person name="On S.L.W."/>
            <person name="StLeger J."/>
            <person name="Foster G."/>
            <person name="Parker C.T."/>
        </authorList>
    </citation>
    <scope>NUCLEOTIDE SEQUENCE [LARGE SCALE GENOMIC DNA]</scope>
    <source>
        <strain evidence="2 3">ATCC 33238</strain>
    </source>
</reference>
<keyword evidence="1" id="KW-1133">Transmembrane helix</keyword>
<feature type="transmembrane region" description="Helical" evidence="1">
    <location>
        <begin position="308"/>
        <end position="330"/>
    </location>
</feature>